<evidence type="ECO:0000259" key="2">
    <source>
        <dbReference type="Pfam" id="PF23664"/>
    </source>
</evidence>
<feature type="compositionally biased region" description="Acidic residues" evidence="1">
    <location>
        <begin position="260"/>
        <end position="275"/>
    </location>
</feature>
<dbReference type="InterPro" id="IPR056541">
    <property type="entry name" value="Ig-like_POM152"/>
</dbReference>
<dbReference type="InterPro" id="IPR037701">
    <property type="entry name" value="Pom152"/>
</dbReference>
<evidence type="ECO:0000259" key="4">
    <source>
        <dbReference type="Pfam" id="PF24312"/>
    </source>
</evidence>
<feature type="region of interest" description="Disordered" evidence="1">
    <location>
        <begin position="260"/>
        <end position="291"/>
    </location>
</feature>
<keyword evidence="8" id="KW-1185">Reference proteome</keyword>
<accession>A0A2H3DZI8</accession>
<name>A0A2H3DZI8_ARMGA</name>
<dbReference type="GO" id="GO:0070762">
    <property type="term" value="C:nuclear pore transmembrane ring"/>
    <property type="evidence" value="ECO:0007669"/>
    <property type="project" value="TreeGrafter"/>
</dbReference>
<dbReference type="OMA" id="DRSNCKR"/>
<dbReference type="FunCoup" id="A0A2H3DZI8">
    <property type="interactions" value="73"/>
</dbReference>
<feature type="domain" description="Nucleoporin POM152 immunoglobulin-like" evidence="2">
    <location>
        <begin position="578"/>
        <end position="679"/>
    </location>
</feature>
<dbReference type="STRING" id="47427.A0A2H3DZI8"/>
<evidence type="ECO:0008006" key="9">
    <source>
        <dbReference type="Google" id="ProtNLM"/>
    </source>
</evidence>
<feature type="domain" description="Nucleoporin POM152 Ig-like" evidence="4">
    <location>
        <begin position="467"/>
        <end position="573"/>
    </location>
</feature>
<feature type="domain" description="Nucleoporin POM152 ninth Ig-like" evidence="6">
    <location>
        <begin position="1119"/>
        <end position="1190"/>
    </location>
</feature>
<dbReference type="InParanoid" id="A0A2H3DZI8"/>
<evidence type="ECO:0000259" key="5">
    <source>
        <dbReference type="Pfam" id="PF24519"/>
    </source>
</evidence>
<dbReference type="PANTHER" id="PTHR28206">
    <property type="entry name" value="NUCLEOPORIN POM152"/>
    <property type="match status" value="1"/>
</dbReference>
<evidence type="ECO:0000313" key="7">
    <source>
        <dbReference type="EMBL" id="PBL00602.1"/>
    </source>
</evidence>
<reference evidence="8" key="1">
    <citation type="journal article" date="2017" name="Nat. Ecol. Evol.">
        <title>Genome expansion and lineage-specific genetic innovations in the forest pathogenic fungi Armillaria.</title>
        <authorList>
            <person name="Sipos G."/>
            <person name="Prasanna A.N."/>
            <person name="Walter M.C."/>
            <person name="O'Connor E."/>
            <person name="Balint B."/>
            <person name="Krizsan K."/>
            <person name="Kiss B."/>
            <person name="Hess J."/>
            <person name="Varga T."/>
            <person name="Slot J."/>
            <person name="Riley R."/>
            <person name="Boka B."/>
            <person name="Rigling D."/>
            <person name="Barry K."/>
            <person name="Lee J."/>
            <person name="Mihaltcheva S."/>
            <person name="LaButti K."/>
            <person name="Lipzen A."/>
            <person name="Waldron R."/>
            <person name="Moloney N.M."/>
            <person name="Sperisen C."/>
            <person name="Kredics L."/>
            <person name="Vagvoelgyi C."/>
            <person name="Patrignani A."/>
            <person name="Fitzpatrick D."/>
            <person name="Nagy I."/>
            <person name="Doyle S."/>
            <person name="Anderson J.B."/>
            <person name="Grigoriev I.V."/>
            <person name="Gueldener U."/>
            <person name="Muensterkoetter M."/>
            <person name="Nagy L.G."/>
        </authorList>
    </citation>
    <scope>NUCLEOTIDE SEQUENCE [LARGE SCALE GENOMIC DNA]</scope>
    <source>
        <strain evidence="8">Ar21-2</strain>
    </source>
</reference>
<dbReference type="InterPro" id="IPR056544">
    <property type="entry name" value="Ig_POM152"/>
</dbReference>
<dbReference type="OrthoDB" id="5529162at2759"/>
<feature type="domain" description="Nucleoporin POM152 N-terminal transmembrane" evidence="3">
    <location>
        <begin position="27"/>
        <end position="111"/>
    </location>
</feature>
<dbReference type="GO" id="GO:0017056">
    <property type="term" value="F:structural constituent of nuclear pore"/>
    <property type="evidence" value="ECO:0007669"/>
    <property type="project" value="InterPro"/>
</dbReference>
<feature type="region of interest" description="Disordered" evidence="1">
    <location>
        <begin position="512"/>
        <end position="543"/>
    </location>
</feature>
<gene>
    <name evidence="7" type="ORF">ARMGADRAFT_1117408</name>
</gene>
<evidence type="ECO:0000259" key="3">
    <source>
        <dbReference type="Pfam" id="PF24097"/>
    </source>
</evidence>
<dbReference type="PANTHER" id="PTHR28206:SF1">
    <property type="entry name" value="NUCLEOPORIN POM152"/>
    <property type="match status" value="1"/>
</dbReference>
<dbReference type="Pfam" id="PF24519">
    <property type="entry name" value="Ig-like_Pom152_1"/>
    <property type="match status" value="1"/>
</dbReference>
<dbReference type="Pfam" id="PF23664">
    <property type="entry name" value="Ig_Pom152"/>
    <property type="match status" value="2"/>
</dbReference>
<evidence type="ECO:0000256" key="1">
    <source>
        <dbReference type="SAM" id="MobiDB-lite"/>
    </source>
</evidence>
<dbReference type="Pfam" id="PF24097">
    <property type="entry name" value="TMD_POM152"/>
    <property type="match status" value="1"/>
</dbReference>
<feature type="region of interest" description="Disordered" evidence="1">
    <location>
        <begin position="676"/>
        <end position="701"/>
    </location>
</feature>
<organism evidence="7 8">
    <name type="scientific">Armillaria gallica</name>
    <name type="common">Bulbous honey fungus</name>
    <name type="synonym">Armillaria bulbosa</name>
    <dbReference type="NCBI Taxonomy" id="47427"/>
    <lineage>
        <taxon>Eukaryota</taxon>
        <taxon>Fungi</taxon>
        <taxon>Dikarya</taxon>
        <taxon>Basidiomycota</taxon>
        <taxon>Agaricomycotina</taxon>
        <taxon>Agaricomycetes</taxon>
        <taxon>Agaricomycetidae</taxon>
        <taxon>Agaricales</taxon>
        <taxon>Marasmiineae</taxon>
        <taxon>Physalacriaceae</taxon>
        <taxon>Armillaria</taxon>
    </lineage>
</organism>
<dbReference type="InterPro" id="IPR056543">
    <property type="entry name" value="Ig-like_POM152_9th"/>
</dbReference>
<dbReference type="Proteomes" id="UP000217790">
    <property type="component" value="Unassembled WGS sequence"/>
</dbReference>
<dbReference type="EMBL" id="KZ293646">
    <property type="protein sequence ID" value="PBL00602.1"/>
    <property type="molecule type" value="Genomic_DNA"/>
</dbReference>
<dbReference type="GO" id="GO:0006999">
    <property type="term" value="P:nuclear pore organization"/>
    <property type="evidence" value="ECO:0007669"/>
    <property type="project" value="TreeGrafter"/>
</dbReference>
<evidence type="ECO:0000259" key="6">
    <source>
        <dbReference type="Pfam" id="PF24527"/>
    </source>
</evidence>
<dbReference type="Pfam" id="PF24527">
    <property type="entry name" value="Ig-like_Pom152_9"/>
    <property type="match status" value="1"/>
</dbReference>
<dbReference type="GO" id="GO:0006606">
    <property type="term" value="P:protein import into nucleus"/>
    <property type="evidence" value="ECO:0007669"/>
    <property type="project" value="TreeGrafter"/>
</dbReference>
<protein>
    <recommendedName>
        <fullName evidence="9">Nucleoporin Pom152</fullName>
    </recommendedName>
</protein>
<feature type="domain" description="Nucleoporin POM152 first Ig-like" evidence="5">
    <location>
        <begin position="181"/>
        <end position="326"/>
    </location>
</feature>
<evidence type="ECO:0000313" key="8">
    <source>
        <dbReference type="Proteomes" id="UP000217790"/>
    </source>
</evidence>
<feature type="domain" description="Nucleoporin POM152 Ig-like" evidence="4">
    <location>
        <begin position="789"/>
        <end position="874"/>
    </location>
</feature>
<dbReference type="InterPro" id="IPR056540">
    <property type="entry name" value="TMD_POM152"/>
</dbReference>
<feature type="domain" description="Nucleoporin POM152 immunoglobulin-like" evidence="2">
    <location>
        <begin position="909"/>
        <end position="982"/>
    </location>
</feature>
<dbReference type="Pfam" id="PF24312">
    <property type="entry name" value="Ig-like_POM152"/>
    <property type="match status" value="2"/>
</dbReference>
<proteinExistence type="predicted"/>
<dbReference type="InterPro" id="IPR056542">
    <property type="entry name" value="Ig-like_POM152_1st"/>
</dbReference>
<sequence length="1304" mass="144235">MSAAPTNPPPQAVPRRKEPLIPEAFLDVPTQRLYCLSLGAFIQAVKLFDFFRYIASSDEDHGFCIKWLVIDIMSCLLLSRLRIPRLNYATSVVVLQIVALCFFNGLMFGGVSLNVSRGVSETSASSEGYSGRGDLPSTPQAWSYLDYLAPFFFGALSSSYSASGDSHLLGQHTVRMSPISTANLNPNGLTFCLSSPGDVTLVPVLLNNTNPSSLRYSLTPLGQSRDDGAEYFDLSSKELKAIEQVRLDALQVAKPSALSIDDDEYDEYDDDDDDESNGRNDEQSSLQKTQSLVHIRLTKPGTVRLERILDASGIESRLVYPAEVMVVPCPRVAFVGDNNLDIRCAGEDPDHQLMIDISGVAPLSLRWFKMINGKQESFLVEGIESSHDAELERTGMEVTRRRLIPSQLQVPLSVSSDTVGTHLYALDEVMDAVGNIVRVGSDLPSSTSGQGESFSTTTTRSFQVLRRPAVSFKHCGPGNPTPLLIGSEASLTILANDADSFDLPLEVTVEYQPSQGSDSDSLDTKRSKSWKKTLSTQGNRRDVNIQAGAPGEYTIENVKGKWCRGDVLAPETCQVVERPFPSAEIDWKKIHECSGDTGVSAALVLHGTPPFHVYYRIQQDNQPPRNITKTFATSRGELTIQPERSGHYVFSFTHISDSYYRKVKLDGPSIDQIIHPPASADFAGGERSAPRSKRQMSSCEGGSVDVDVELRGSGPWNLEVQVVGPKSSDTLLITNIETSRKTLHIPVPKQVDRTGGTFEIDLVSIEDKYKCKRPISVPGISVNVKRIKSTVKFYGEPDKRHVTVLEKEKANLPLRLTGDGPWKMKYRRVDVPQEVLTATLTTPNDFLRVTDKGTYEILEVSDSQCLGSVIEDGSTYRVDWIPKPFAKLSQNTEATYEPYNGSYILPPICEGMTDNVDLDLSGRPPFEIMYNIAQNSETGGTKLIDQPTFNSIQPHTRLQLQTSNPGRVYYEVKQIGDSSYPLAKHRNAVIPRSERLLFEQHVSMRPSAQFKNRNRVPYCLNDAFTPLDHLSSDGMILFQGTPPFKLRMTIKNVATSLVDTKTIETYSSAWKIDLPSYQFTSVGAHLVTIDSVSDASSCDHAALDPLASSIWVDVAETAAVVPFDKREDYCIGDLAQFQLEGIPPWTIGYRINGRAYTQEATTSPFSLSQQQAGEFTITSISHQQKMCKAVVTDLRFTVHPLPSAQVGHGKRIYQDIHEGDQAEIVFTLVGEPPFTFTYQRSEPVTKKGGKPGKVLETHTVSRVYSKEYSIFSALEGTWTVTSISDRYCRYPASQPDAGTEKQKR</sequence>